<dbReference type="AlphaFoldDB" id="A0A917RHN9"/>
<proteinExistence type="predicted"/>
<dbReference type="EMBL" id="BMPQ01000037">
    <property type="protein sequence ID" value="GGL08816.1"/>
    <property type="molecule type" value="Genomic_DNA"/>
</dbReference>
<name>A0A917RHN9_9ACTN</name>
<accession>A0A917RHN9</accession>
<gene>
    <name evidence="1" type="ORF">GCM10010094_82030</name>
</gene>
<dbReference type="Proteomes" id="UP000637788">
    <property type="component" value="Unassembled WGS sequence"/>
</dbReference>
<evidence type="ECO:0000313" key="2">
    <source>
        <dbReference type="Proteomes" id="UP000637788"/>
    </source>
</evidence>
<protein>
    <submittedName>
        <fullName evidence="1">Uncharacterized protein</fullName>
    </submittedName>
</protein>
<keyword evidence="2" id="KW-1185">Reference proteome</keyword>
<reference evidence="1" key="1">
    <citation type="journal article" date="2014" name="Int. J. Syst. Evol. Microbiol.">
        <title>Complete genome sequence of Corynebacterium casei LMG S-19264T (=DSM 44701T), isolated from a smear-ripened cheese.</title>
        <authorList>
            <consortium name="US DOE Joint Genome Institute (JGI-PGF)"/>
            <person name="Walter F."/>
            <person name="Albersmeier A."/>
            <person name="Kalinowski J."/>
            <person name="Ruckert C."/>
        </authorList>
    </citation>
    <scope>NUCLEOTIDE SEQUENCE</scope>
    <source>
        <strain evidence="1">JCM 3035</strain>
    </source>
</reference>
<comment type="caution">
    <text evidence="1">The sequence shown here is derived from an EMBL/GenBank/DDBJ whole genome shotgun (WGS) entry which is preliminary data.</text>
</comment>
<reference evidence="1" key="2">
    <citation type="submission" date="2020-09" db="EMBL/GenBank/DDBJ databases">
        <authorList>
            <person name="Sun Q."/>
            <person name="Ohkuma M."/>
        </authorList>
    </citation>
    <scope>NUCLEOTIDE SEQUENCE</scope>
    <source>
        <strain evidence="1">JCM 3035</strain>
    </source>
</reference>
<sequence>MQGGYGGAAAGRQLADREFMDLLWNLGHSFKPTHLVTLRYVASRSVDMGPVPDHAKQSLRH</sequence>
<evidence type="ECO:0000313" key="1">
    <source>
        <dbReference type="EMBL" id="GGL08816.1"/>
    </source>
</evidence>
<organism evidence="1 2">
    <name type="scientific">Streptomyces flaveus</name>
    <dbReference type="NCBI Taxonomy" id="66370"/>
    <lineage>
        <taxon>Bacteria</taxon>
        <taxon>Bacillati</taxon>
        <taxon>Actinomycetota</taxon>
        <taxon>Actinomycetes</taxon>
        <taxon>Kitasatosporales</taxon>
        <taxon>Streptomycetaceae</taxon>
        <taxon>Streptomyces</taxon>
        <taxon>Streptomyces aurantiacus group</taxon>
    </lineage>
</organism>